<dbReference type="EMBL" id="RBUQ01000017">
    <property type="protein sequence ID" value="RMV43728.1"/>
    <property type="molecule type" value="Genomic_DNA"/>
</dbReference>
<dbReference type="Proteomes" id="UP000271631">
    <property type="component" value="Unassembled WGS sequence"/>
</dbReference>
<protein>
    <submittedName>
        <fullName evidence="1">Uncharacterized protein</fullName>
    </submittedName>
</protein>
<sequence>MPVESCLHATCWAQSHREAGSPRFWDISFPNNPAPYGMSLPRQPNQFSVVEMAGAQWNIMNKLFKLIQSFQDRSCALIAWYQFSELP</sequence>
<proteinExistence type="predicted"/>
<reference evidence="1 2" key="1">
    <citation type="submission" date="2018-08" db="EMBL/GenBank/DDBJ databases">
        <title>Recombination of ecologically and evolutionarily significant loci maintains genetic cohesion in the Pseudomonas syringae species complex.</title>
        <authorList>
            <person name="Dillon M."/>
            <person name="Thakur S."/>
            <person name="Almeida R.N.D."/>
            <person name="Weir B.S."/>
            <person name="Guttman D.S."/>
        </authorList>
    </citation>
    <scope>NUCLEOTIDE SEQUENCE [LARGE SCALE GENOMIC DNA]</scope>
    <source>
        <strain evidence="1 2">ICMP 11281</strain>
    </source>
</reference>
<organism evidence="1 2">
    <name type="scientific">Pseudomonas syringae pv. maculicola</name>
    <dbReference type="NCBI Taxonomy" id="59511"/>
    <lineage>
        <taxon>Bacteria</taxon>
        <taxon>Pseudomonadati</taxon>
        <taxon>Pseudomonadota</taxon>
        <taxon>Gammaproteobacteria</taxon>
        <taxon>Pseudomonadales</taxon>
        <taxon>Pseudomonadaceae</taxon>
        <taxon>Pseudomonas</taxon>
    </lineage>
</organism>
<evidence type="ECO:0000313" key="2">
    <source>
        <dbReference type="Proteomes" id="UP000271631"/>
    </source>
</evidence>
<comment type="caution">
    <text evidence="1">The sequence shown here is derived from an EMBL/GenBank/DDBJ whole genome shotgun (WGS) entry which is preliminary data.</text>
</comment>
<name>A0A3M3H9R8_PSEYM</name>
<accession>A0A3M3H9R8</accession>
<dbReference type="AlphaFoldDB" id="A0A3M3H9R8"/>
<gene>
    <name evidence="1" type="ORF">ALP13_01391</name>
</gene>
<evidence type="ECO:0000313" key="1">
    <source>
        <dbReference type="EMBL" id="RMV43728.1"/>
    </source>
</evidence>